<accession>A0A1M5HWI5</accession>
<dbReference type="EMBL" id="FQVX01000002">
    <property type="protein sequence ID" value="SHG20316.1"/>
    <property type="molecule type" value="Genomic_DNA"/>
</dbReference>
<dbReference type="GO" id="GO:0005886">
    <property type="term" value="C:plasma membrane"/>
    <property type="evidence" value="ECO:0007669"/>
    <property type="project" value="TreeGrafter"/>
</dbReference>
<feature type="region of interest" description="Disordered" evidence="3">
    <location>
        <begin position="227"/>
        <end position="308"/>
    </location>
</feature>
<evidence type="ECO:0000259" key="4">
    <source>
        <dbReference type="SMART" id="SM00563"/>
    </source>
</evidence>
<keyword evidence="6" id="KW-1185">Reference proteome</keyword>
<evidence type="ECO:0000256" key="2">
    <source>
        <dbReference type="ARBA" id="ARBA00023315"/>
    </source>
</evidence>
<name>A0A1M5HWI5_9ACTN</name>
<dbReference type="GO" id="GO:0003841">
    <property type="term" value="F:1-acylglycerol-3-phosphate O-acyltransferase activity"/>
    <property type="evidence" value="ECO:0007669"/>
    <property type="project" value="TreeGrafter"/>
</dbReference>
<protein>
    <submittedName>
        <fullName evidence="5">1-acyl-sn-glycerol-3-phosphate acyltransferases</fullName>
    </submittedName>
</protein>
<dbReference type="InterPro" id="IPR002123">
    <property type="entry name" value="Plipid/glycerol_acylTrfase"/>
</dbReference>
<keyword evidence="1 5" id="KW-0808">Transferase</keyword>
<dbReference type="OrthoDB" id="3210041at2"/>
<reference evidence="5 6" key="1">
    <citation type="submission" date="2016-11" db="EMBL/GenBank/DDBJ databases">
        <authorList>
            <person name="Jaros S."/>
            <person name="Januszkiewicz K."/>
            <person name="Wedrychowicz H."/>
        </authorList>
    </citation>
    <scope>NUCLEOTIDE SEQUENCE [LARGE SCALE GENOMIC DNA]</scope>
    <source>
        <strain evidence="5 6">DSM 45408</strain>
    </source>
</reference>
<dbReference type="CDD" id="cd07989">
    <property type="entry name" value="LPLAT_AGPAT-like"/>
    <property type="match status" value="1"/>
</dbReference>
<dbReference type="PANTHER" id="PTHR10434:SF55">
    <property type="entry name" value="POSSIBLE ACYLTRANSFERASE"/>
    <property type="match status" value="1"/>
</dbReference>
<dbReference type="Pfam" id="PF01553">
    <property type="entry name" value="Acyltransferase"/>
    <property type="match status" value="1"/>
</dbReference>
<evidence type="ECO:0000313" key="5">
    <source>
        <dbReference type="EMBL" id="SHG20316.1"/>
    </source>
</evidence>
<dbReference type="AlphaFoldDB" id="A0A1M5HWI5"/>
<dbReference type="Proteomes" id="UP000184471">
    <property type="component" value="Unassembled WGS sequence"/>
</dbReference>
<dbReference type="RefSeq" id="WP_083628501.1">
    <property type="nucleotide sequence ID" value="NZ_FQVX01000002.1"/>
</dbReference>
<sequence length="308" mass="33604">MYTASWRDVVRRDLFGPRPERGDGPYRLVVRVTLVIFRLLRLRFDVRGSEHVPTSGGAVICSNHVSYLDFTFLGLGALPRHRLVRFMAKASVFGHWFAGPFMRAMRHIPVDRKAGAAAFDAAVRSLRDGQVVGVFPEATISQSFTVKELKAGAARMALDAQVPILPAAVWGGHRVATKKRPVDLTRGRAVTVLFGEPVVPEPGETPPALLARTKVAMEALLDEAQRTYPQQPDGPDDTWWVPAHLGGTAPTPQEAAERDSADAAGARVRARTSRRARLLARLPGRRRPRAAGSAAPGRPSPERPDRAA</sequence>
<proteinExistence type="predicted"/>
<dbReference type="PANTHER" id="PTHR10434">
    <property type="entry name" value="1-ACYL-SN-GLYCEROL-3-PHOSPHATE ACYLTRANSFERASE"/>
    <property type="match status" value="1"/>
</dbReference>
<dbReference type="SUPFAM" id="SSF69593">
    <property type="entry name" value="Glycerol-3-phosphate (1)-acyltransferase"/>
    <property type="match status" value="1"/>
</dbReference>
<organism evidence="5 6">
    <name type="scientific">Geodermatophilus nigrescens</name>
    <dbReference type="NCBI Taxonomy" id="1070870"/>
    <lineage>
        <taxon>Bacteria</taxon>
        <taxon>Bacillati</taxon>
        <taxon>Actinomycetota</taxon>
        <taxon>Actinomycetes</taxon>
        <taxon>Geodermatophilales</taxon>
        <taxon>Geodermatophilaceae</taxon>
        <taxon>Geodermatophilus</taxon>
    </lineage>
</organism>
<evidence type="ECO:0000313" key="6">
    <source>
        <dbReference type="Proteomes" id="UP000184471"/>
    </source>
</evidence>
<gene>
    <name evidence="5" type="ORF">SAMN05444351_1775</name>
</gene>
<dbReference type="SMART" id="SM00563">
    <property type="entry name" value="PlsC"/>
    <property type="match status" value="1"/>
</dbReference>
<dbReference type="GO" id="GO:0006654">
    <property type="term" value="P:phosphatidic acid biosynthetic process"/>
    <property type="evidence" value="ECO:0007669"/>
    <property type="project" value="TreeGrafter"/>
</dbReference>
<dbReference type="STRING" id="1070870.SAMN05444351_1775"/>
<feature type="compositionally biased region" description="Basic residues" evidence="3">
    <location>
        <begin position="268"/>
        <end position="289"/>
    </location>
</feature>
<feature type="domain" description="Phospholipid/glycerol acyltransferase" evidence="4">
    <location>
        <begin position="58"/>
        <end position="172"/>
    </location>
</feature>
<evidence type="ECO:0000256" key="3">
    <source>
        <dbReference type="SAM" id="MobiDB-lite"/>
    </source>
</evidence>
<evidence type="ECO:0000256" key="1">
    <source>
        <dbReference type="ARBA" id="ARBA00022679"/>
    </source>
</evidence>
<keyword evidence="2 5" id="KW-0012">Acyltransferase</keyword>